<dbReference type="RefSeq" id="WP_267563930.1">
    <property type="nucleotide sequence ID" value="NZ_JAPNTZ010000006.1"/>
</dbReference>
<organism evidence="1 2">
    <name type="scientific">Paractinoplanes pyxinae</name>
    <dbReference type="NCBI Taxonomy" id="2997416"/>
    <lineage>
        <taxon>Bacteria</taxon>
        <taxon>Bacillati</taxon>
        <taxon>Actinomycetota</taxon>
        <taxon>Actinomycetes</taxon>
        <taxon>Micromonosporales</taxon>
        <taxon>Micromonosporaceae</taxon>
        <taxon>Paractinoplanes</taxon>
    </lineage>
</organism>
<accession>A0ABT4AZU7</accession>
<evidence type="ECO:0000313" key="2">
    <source>
        <dbReference type="Proteomes" id="UP001151002"/>
    </source>
</evidence>
<dbReference type="Pfam" id="PF11876">
    <property type="entry name" value="TsiV"/>
    <property type="match status" value="1"/>
</dbReference>
<evidence type="ECO:0000313" key="1">
    <source>
        <dbReference type="EMBL" id="MCY1139772.1"/>
    </source>
</evidence>
<comment type="caution">
    <text evidence="1">The sequence shown here is derived from an EMBL/GenBank/DDBJ whole genome shotgun (WGS) entry which is preliminary data.</text>
</comment>
<sequence length="261" mass="28664">MSADPAAAVQEVGAGFGEITVSRRLGDGPRRVTTKRVASREGRQWLRAEVAELPANLKLITGRLDKTGMMVGASFNGYVATYAESPGWVQLRATVNRSKFITMQQRWVDFVFSFADRVDPGYGQVTYSYDRGKSVVEETTQPRTPEKWRRNPAITIGRCRETLRGYSWLTVLAQELADRVGGADTLRATGAFSQVRQLERGGVGLLVTDNLQDYTEQTAEPAFRVLAPLLPPGEPFTAYRSPMRPPVIVVSADPASVPEAG</sequence>
<protein>
    <submittedName>
        <fullName evidence="1">DUF3396 domain-containing protein</fullName>
    </submittedName>
</protein>
<reference evidence="1" key="1">
    <citation type="submission" date="2022-11" db="EMBL/GenBank/DDBJ databases">
        <authorList>
            <person name="Somphong A."/>
            <person name="Phongsopitanun W."/>
        </authorList>
    </citation>
    <scope>NUCLEOTIDE SEQUENCE</scope>
    <source>
        <strain evidence="1">Pm04-4</strain>
    </source>
</reference>
<name>A0ABT4AZU7_9ACTN</name>
<keyword evidence="2" id="KW-1185">Reference proteome</keyword>
<dbReference type="InterPro" id="IPR021815">
    <property type="entry name" value="TsiV"/>
</dbReference>
<gene>
    <name evidence="1" type="ORF">OWR29_17360</name>
</gene>
<dbReference type="Proteomes" id="UP001151002">
    <property type="component" value="Unassembled WGS sequence"/>
</dbReference>
<proteinExistence type="predicted"/>
<dbReference type="EMBL" id="JAPNTZ010000006">
    <property type="protein sequence ID" value="MCY1139772.1"/>
    <property type="molecule type" value="Genomic_DNA"/>
</dbReference>